<proteinExistence type="predicted"/>
<name>A0A0A9DVW3_ARUDO</name>
<organism evidence="1">
    <name type="scientific">Arundo donax</name>
    <name type="common">Giant reed</name>
    <name type="synonym">Donax arundinaceus</name>
    <dbReference type="NCBI Taxonomy" id="35708"/>
    <lineage>
        <taxon>Eukaryota</taxon>
        <taxon>Viridiplantae</taxon>
        <taxon>Streptophyta</taxon>
        <taxon>Embryophyta</taxon>
        <taxon>Tracheophyta</taxon>
        <taxon>Spermatophyta</taxon>
        <taxon>Magnoliopsida</taxon>
        <taxon>Liliopsida</taxon>
        <taxon>Poales</taxon>
        <taxon>Poaceae</taxon>
        <taxon>PACMAD clade</taxon>
        <taxon>Arundinoideae</taxon>
        <taxon>Arundineae</taxon>
        <taxon>Arundo</taxon>
    </lineage>
</organism>
<sequence length="54" mass="6614">MVKYIQPLSRRWYSYFNFSIQSSRTSQCRINTIRPIRCSDQENTVTRAYLIHHF</sequence>
<reference evidence="1" key="2">
    <citation type="journal article" date="2015" name="Data Brief">
        <title>Shoot transcriptome of the giant reed, Arundo donax.</title>
        <authorList>
            <person name="Barrero R.A."/>
            <person name="Guerrero F.D."/>
            <person name="Moolhuijzen P."/>
            <person name="Goolsby J.A."/>
            <person name="Tidwell J."/>
            <person name="Bellgard S.E."/>
            <person name="Bellgard M.I."/>
        </authorList>
    </citation>
    <scope>NUCLEOTIDE SEQUENCE</scope>
    <source>
        <tissue evidence="1">Shoot tissue taken approximately 20 cm above the soil surface</tissue>
    </source>
</reference>
<dbReference type="AlphaFoldDB" id="A0A0A9DVW3"/>
<reference evidence="1" key="1">
    <citation type="submission" date="2014-09" db="EMBL/GenBank/DDBJ databases">
        <authorList>
            <person name="Magalhaes I.L.F."/>
            <person name="Oliveira U."/>
            <person name="Santos F.R."/>
            <person name="Vidigal T.H.D.A."/>
            <person name="Brescovit A.D."/>
            <person name="Santos A.J."/>
        </authorList>
    </citation>
    <scope>NUCLEOTIDE SEQUENCE</scope>
    <source>
        <tissue evidence="1">Shoot tissue taken approximately 20 cm above the soil surface</tissue>
    </source>
</reference>
<dbReference type="EMBL" id="GBRH01208095">
    <property type="protein sequence ID" value="JAD89800.1"/>
    <property type="molecule type" value="Transcribed_RNA"/>
</dbReference>
<protein>
    <submittedName>
        <fullName evidence="1">Uncharacterized protein</fullName>
    </submittedName>
</protein>
<accession>A0A0A9DVW3</accession>
<evidence type="ECO:0000313" key="1">
    <source>
        <dbReference type="EMBL" id="JAD89800.1"/>
    </source>
</evidence>